<dbReference type="Gene3D" id="3.90.550.10">
    <property type="entry name" value="Spore Coat Polysaccharide Biosynthesis Protein SpsA, Chain A"/>
    <property type="match status" value="1"/>
</dbReference>
<dbReference type="PANTHER" id="PTHR31306:SF4">
    <property type="entry name" value="ALPHA-1,2-GALACTOSYLTRANSFERASE"/>
    <property type="match status" value="1"/>
</dbReference>
<comment type="caution">
    <text evidence="3">The sequence shown here is derived from an EMBL/GenBank/DDBJ whole genome shotgun (WGS) entry which is preliminary data.</text>
</comment>
<evidence type="ECO:0000256" key="1">
    <source>
        <dbReference type="ARBA" id="ARBA00022676"/>
    </source>
</evidence>
<name>A0A927C6G7_9BACL</name>
<dbReference type="EMBL" id="JACXJA010000003">
    <property type="protein sequence ID" value="MBD2860887.1"/>
    <property type="molecule type" value="Genomic_DNA"/>
</dbReference>
<reference evidence="3" key="1">
    <citation type="submission" date="2020-09" db="EMBL/GenBank/DDBJ databases">
        <title>A novel bacterium of genus Paenibacillus, isolated from South China Sea.</title>
        <authorList>
            <person name="Huang H."/>
            <person name="Mo K."/>
            <person name="Hu Y."/>
        </authorList>
    </citation>
    <scope>NUCLEOTIDE SEQUENCE</scope>
    <source>
        <strain evidence="3">IB182363</strain>
    </source>
</reference>
<proteinExistence type="predicted"/>
<gene>
    <name evidence="3" type="ORF">IDH45_02660</name>
</gene>
<dbReference type="PANTHER" id="PTHR31306">
    <property type="entry name" value="ALPHA-1,6-MANNOSYLTRANSFERASE MNN11-RELATED"/>
    <property type="match status" value="1"/>
</dbReference>
<keyword evidence="2" id="KW-0808">Transferase</keyword>
<keyword evidence="1" id="KW-0328">Glycosyltransferase</keyword>
<dbReference type="RefSeq" id="WP_190924402.1">
    <property type="nucleotide sequence ID" value="NZ_JACXJA010000003.1"/>
</dbReference>
<dbReference type="GO" id="GO:0016757">
    <property type="term" value="F:glycosyltransferase activity"/>
    <property type="evidence" value="ECO:0007669"/>
    <property type="project" value="UniProtKB-KW"/>
</dbReference>
<evidence type="ECO:0000313" key="3">
    <source>
        <dbReference type="EMBL" id="MBD2860887.1"/>
    </source>
</evidence>
<accession>A0A927C6G7</accession>
<sequence>MNPATDIPPLPYTLLPQHKMLICSLATGDQHLAMMQIMAPTVVYYAMKHRMDSLLLPMPNMRLDASRPPAWDKVILIRHALTLYETVMWIDADAIICDPSRDIRDVLDPGCPVHLVAHRYPDKSVPNTGVWVCRRDERTFALLEEIWDHREFINHRWWEQAALMDLIGYEPRDLSSRYRGEARYSGVVGFLGEEWNSRRVRPAINPVIIHCLGKNKKVQEMHKRYIEFLSRVFLTD</sequence>
<organism evidence="3 4">
    <name type="scientific">Paenibacillus oceani</name>
    <dbReference type="NCBI Taxonomy" id="2772510"/>
    <lineage>
        <taxon>Bacteria</taxon>
        <taxon>Bacillati</taxon>
        <taxon>Bacillota</taxon>
        <taxon>Bacilli</taxon>
        <taxon>Bacillales</taxon>
        <taxon>Paenibacillaceae</taxon>
        <taxon>Paenibacillus</taxon>
    </lineage>
</organism>
<evidence type="ECO:0000313" key="4">
    <source>
        <dbReference type="Proteomes" id="UP000639396"/>
    </source>
</evidence>
<keyword evidence="4" id="KW-1185">Reference proteome</keyword>
<dbReference type="GO" id="GO:0016020">
    <property type="term" value="C:membrane"/>
    <property type="evidence" value="ECO:0007669"/>
    <property type="project" value="InterPro"/>
</dbReference>
<dbReference type="SUPFAM" id="SSF53448">
    <property type="entry name" value="Nucleotide-diphospho-sugar transferases"/>
    <property type="match status" value="1"/>
</dbReference>
<evidence type="ECO:0008006" key="5">
    <source>
        <dbReference type="Google" id="ProtNLM"/>
    </source>
</evidence>
<protein>
    <recommendedName>
        <fullName evidence="5">Nucleotide-diphospho-sugar transferase domain-containing protein</fullName>
    </recommendedName>
</protein>
<evidence type="ECO:0000256" key="2">
    <source>
        <dbReference type="ARBA" id="ARBA00022679"/>
    </source>
</evidence>
<dbReference type="InterPro" id="IPR008630">
    <property type="entry name" value="Glyco_trans_34"/>
</dbReference>
<dbReference type="InterPro" id="IPR029044">
    <property type="entry name" value="Nucleotide-diphossugar_trans"/>
</dbReference>
<dbReference type="Proteomes" id="UP000639396">
    <property type="component" value="Unassembled WGS sequence"/>
</dbReference>
<dbReference type="AlphaFoldDB" id="A0A927C6G7"/>
<dbReference type="GO" id="GO:0006487">
    <property type="term" value="P:protein N-linked glycosylation"/>
    <property type="evidence" value="ECO:0007669"/>
    <property type="project" value="TreeGrafter"/>
</dbReference>